<comment type="caution">
    <text evidence="1">The sequence shown here is derived from an EMBL/GenBank/DDBJ whole genome shotgun (WGS) entry which is preliminary data.</text>
</comment>
<dbReference type="AlphaFoldDB" id="A0A917A1P6"/>
<keyword evidence="2" id="KW-1185">Reference proteome</keyword>
<dbReference type="RefSeq" id="WP_188476463.1">
    <property type="nucleotide sequence ID" value="NZ_BMFJ01000001.1"/>
</dbReference>
<proteinExistence type="predicted"/>
<gene>
    <name evidence="1" type="ORF">GCM10011360_08880</name>
</gene>
<dbReference type="Proteomes" id="UP000612855">
    <property type="component" value="Unassembled WGS sequence"/>
</dbReference>
<evidence type="ECO:0000313" key="1">
    <source>
        <dbReference type="EMBL" id="GGE22627.1"/>
    </source>
</evidence>
<protein>
    <submittedName>
        <fullName evidence="1">Uncharacterized protein</fullName>
    </submittedName>
</protein>
<name>A0A917A1P6_9RHOB</name>
<reference evidence="2" key="1">
    <citation type="journal article" date="2019" name="Int. J. Syst. Evol. Microbiol.">
        <title>The Global Catalogue of Microorganisms (GCM) 10K type strain sequencing project: providing services to taxonomists for standard genome sequencing and annotation.</title>
        <authorList>
            <consortium name="The Broad Institute Genomics Platform"/>
            <consortium name="The Broad Institute Genome Sequencing Center for Infectious Disease"/>
            <person name="Wu L."/>
            <person name="Ma J."/>
        </authorList>
    </citation>
    <scope>NUCLEOTIDE SEQUENCE [LARGE SCALE GENOMIC DNA]</scope>
    <source>
        <strain evidence="2">CGMCC 1.12664</strain>
    </source>
</reference>
<organism evidence="1 2">
    <name type="scientific">Primorskyibacter flagellatus</name>
    <dbReference type="NCBI Taxonomy" id="1387277"/>
    <lineage>
        <taxon>Bacteria</taxon>
        <taxon>Pseudomonadati</taxon>
        <taxon>Pseudomonadota</taxon>
        <taxon>Alphaproteobacteria</taxon>
        <taxon>Rhodobacterales</taxon>
        <taxon>Roseobacteraceae</taxon>
        <taxon>Primorskyibacter</taxon>
    </lineage>
</organism>
<sequence length="194" mass="21438">MPEDADSDLTIPPMQTLRTDGPAQLYRDIPELASFTKHRPTEEEDPLGYLTRLKSSTTPEDAVTYSAFAVEPRAAIHWAAQSVRTILPDLSPDDLQLMSWVMQWLEHPTKENRWRTLQVALFAPRRSPVVYLGLAIGWSGGPLAPNDPSVPPKWRSSHAINAAVLGALAAGDPAYRSVNLARVLDLAAALFRVY</sequence>
<evidence type="ECO:0000313" key="2">
    <source>
        <dbReference type="Proteomes" id="UP000612855"/>
    </source>
</evidence>
<accession>A0A917A1P6</accession>
<dbReference type="Pfam" id="PF22011">
    <property type="entry name" value="DUF6931"/>
    <property type="match status" value="1"/>
</dbReference>
<dbReference type="EMBL" id="BMFJ01000001">
    <property type="protein sequence ID" value="GGE22627.1"/>
    <property type="molecule type" value="Genomic_DNA"/>
</dbReference>
<dbReference type="InterPro" id="IPR053855">
    <property type="entry name" value="DUF6931"/>
</dbReference>